<dbReference type="Pfam" id="PF18950">
    <property type="entry name" value="DUF5694"/>
    <property type="match status" value="1"/>
</dbReference>
<evidence type="ECO:0008006" key="4">
    <source>
        <dbReference type="Google" id="ProtNLM"/>
    </source>
</evidence>
<dbReference type="InterPro" id="IPR043749">
    <property type="entry name" value="DUF5694"/>
</dbReference>
<feature type="chain" id="PRO_5010242483" description="Haem-binding uptake, Tiki superfamily, ChaN" evidence="1">
    <location>
        <begin position="20"/>
        <end position="343"/>
    </location>
</feature>
<name>A0A1I6P220_9FLAO</name>
<evidence type="ECO:0000256" key="1">
    <source>
        <dbReference type="SAM" id="SignalP"/>
    </source>
</evidence>
<feature type="signal peptide" evidence="1">
    <location>
        <begin position="1"/>
        <end position="19"/>
    </location>
</feature>
<dbReference type="AlphaFoldDB" id="A0A1I6P220"/>
<accession>A0A1I6P220</accession>
<sequence length="343" mass="39702">MRLFSVFTLLFFTFFINNAQDRNTQILIVGTPHLHHIDGFDAAMVSPVITKLNTYNFDVVCIENMPAEMLYDIRSRKDNAFAGVINNFGGHRLILADSAQKILEINFVTAEKKISELRKTEILTDQDRLALIEYYIAAADITSAILQYNYLKDRSVLKQSRLSHDLIDKVLDLSKESNEIYSVAIPVAKYRHLEKIDYIDNFQDEALLLKHYPDFISDYQKNKDQLNGISEHPIYKKQQEILIKGIADKNLSAYYSFLNDKEYGSQDFQAQWAVWFKTNFESGSDKARFYLWEMRNLQITANIAKVCALNPGKRIMVIIGASHKTFLEKYLKQLPHVDLLSYN</sequence>
<keyword evidence="1" id="KW-0732">Signal</keyword>
<evidence type="ECO:0000313" key="3">
    <source>
        <dbReference type="Proteomes" id="UP000183209"/>
    </source>
</evidence>
<dbReference type="OrthoDB" id="7055505at2"/>
<reference evidence="2 3" key="1">
    <citation type="submission" date="2016-10" db="EMBL/GenBank/DDBJ databases">
        <authorList>
            <person name="de Groot N.N."/>
        </authorList>
    </citation>
    <scope>NUCLEOTIDE SEQUENCE [LARGE SCALE GENOMIC DNA]</scope>
    <source>
        <strain evidence="2 3">CGMCC 1.6114</strain>
    </source>
</reference>
<proteinExistence type="predicted"/>
<dbReference type="RefSeq" id="WP_074976208.1">
    <property type="nucleotide sequence ID" value="NZ_FPAG01000001.1"/>
</dbReference>
<organism evidence="2 3">
    <name type="scientific">Zhouia amylolytica</name>
    <dbReference type="NCBI Taxonomy" id="376730"/>
    <lineage>
        <taxon>Bacteria</taxon>
        <taxon>Pseudomonadati</taxon>
        <taxon>Bacteroidota</taxon>
        <taxon>Flavobacteriia</taxon>
        <taxon>Flavobacteriales</taxon>
        <taxon>Flavobacteriaceae</taxon>
        <taxon>Zhouia</taxon>
    </lineage>
</organism>
<evidence type="ECO:0000313" key="2">
    <source>
        <dbReference type="EMBL" id="SFS34120.1"/>
    </source>
</evidence>
<dbReference type="EMBL" id="FPAG01000001">
    <property type="protein sequence ID" value="SFS34120.1"/>
    <property type="molecule type" value="Genomic_DNA"/>
</dbReference>
<gene>
    <name evidence="2" type="ORF">SAMN04487906_0070</name>
</gene>
<dbReference type="Proteomes" id="UP000183209">
    <property type="component" value="Unassembled WGS sequence"/>
</dbReference>
<protein>
    <recommendedName>
        <fullName evidence="4">Haem-binding uptake, Tiki superfamily, ChaN</fullName>
    </recommendedName>
</protein>